<dbReference type="Pfam" id="PF10431">
    <property type="entry name" value="ClpB_D2-small"/>
    <property type="match status" value="1"/>
</dbReference>
<dbReference type="GO" id="GO:0005524">
    <property type="term" value="F:ATP binding"/>
    <property type="evidence" value="ECO:0007669"/>
    <property type="project" value="UniProtKB-KW"/>
</dbReference>
<name>A0AAJ6YH50_9HYME</name>
<dbReference type="InterPro" id="IPR027417">
    <property type="entry name" value="P-loop_NTPase"/>
</dbReference>
<feature type="domain" description="AAA+ ATPase" evidence="4">
    <location>
        <begin position="317"/>
        <end position="461"/>
    </location>
</feature>
<dbReference type="PROSITE" id="PS50297">
    <property type="entry name" value="ANK_REP_REGION"/>
    <property type="match status" value="2"/>
</dbReference>
<keyword evidence="2" id="KW-0067">ATP-binding</keyword>
<dbReference type="InterPro" id="IPR019489">
    <property type="entry name" value="Clp_ATPase_C"/>
</dbReference>
<keyword evidence="1" id="KW-0547">Nucleotide-binding</keyword>
<gene>
    <name evidence="7" type="primary">LOC105362259</name>
</gene>
<dbReference type="PANTHER" id="PTHR11638">
    <property type="entry name" value="ATP-DEPENDENT CLP PROTEASE"/>
    <property type="match status" value="1"/>
</dbReference>
<dbReference type="Pfam" id="PF07724">
    <property type="entry name" value="AAA_2"/>
    <property type="match status" value="1"/>
</dbReference>
<dbReference type="Pfam" id="PF12796">
    <property type="entry name" value="Ank_2"/>
    <property type="match status" value="1"/>
</dbReference>
<proteinExistence type="predicted"/>
<reference evidence="7" key="1">
    <citation type="submission" date="2025-08" db="UniProtKB">
        <authorList>
            <consortium name="RefSeq"/>
        </authorList>
    </citation>
    <scope>IDENTIFICATION</scope>
</reference>
<dbReference type="InterPro" id="IPR001270">
    <property type="entry name" value="ClpA/B"/>
</dbReference>
<organism evidence="6 7">
    <name type="scientific">Ceratosolen solmsi marchali</name>
    <dbReference type="NCBI Taxonomy" id="326594"/>
    <lineage>
        <taxon>Eukaryota</taxon>
        <taxon>Metazoa</taxon>
        <taxon>Ecdysozoa</taxon>
        <taxon>Arthropoda</taxon>
        <taxon>Hexapoda</taxon>
        <taxon>Insecta</taxon>
        <taxon>Pterygota</taxon>
        <taxon>Neoptera</taxon>
        <taxon>Endopterygota</taxon>
        <taxon>Hymenoptera</taxon>
        <taxon>Apocrita</taxon>
        <taxon>Proctotrupomorpha</taxon>
        <taxon>Chalcidoidea</taxon>
        <taxon>Agaonidae</taxon>
        <taxon>Agaoninae</taxon>
        <taxon>Ceratosolen</taxon>
    </lineage>
</organism>
<dbReference type="InterPro" id="IPR050130">
    <property type="entry name" value="ClpA_ClpB"/>
</dbReference>
<dbReference type="SMART" id="SM00248">
    <property type="entry name" value="ANK"/>
    <property type="match status" value="2"/>
</dbReference>
<dbReference type="Proteomes" id="UP000695007">
    <property type="component" value="Unplaced"/>
</dbReference>
<feature type="domain" description="Clp ATPase C-terminal" evidence="5">
    <location>
        <begin position="515"/>
        <end position="607"/>
    </location>
</feature>
<keyword evidence="3" id="KW-0040">ANK repeat</keyword>
<dbReference type="SMART" id="SM00382">
    <property type="entry name" value="AAA"/>
    <property type="match status" value="1"/>
</dbReference>
<evidence type="ECO:0000313" key="7">
    <source>
        <dbReference type="RefSeq" id="XP_011497963.1"/>
    </source>
</evidence>
<dbReference type="InterPro" id="IPR003959">
    <property type="entry name" value="ATPase_AAA_core"/>
</dbReference>
<dbReference type="InterPro" id="IPR036770">
    <property type="entry name" value="Ankyrin_rpt-contain_sf"/>
</dbReference>
<dbReference type="PRINTS" id="PR00300">
    <property type="entry name" value="CLPPROTEASEA"/>
</dbReference>
<dbReference type="SUPFAM" id="SSF48403">
    <property type="entry name" value="Ankyrin repeat"/>
    <property type="match status" value="1"/>
</dbReference>
<dbReference type="InterPro" id="IPR003593">
    <property type="entry name" value="AAA+_ATPase"/>
</dbReference>
<protein>
    <submittedName>
        <fullName evidence="7">Caseinolytic peptidase B protein homolog</fullName>
    </submittedName>
</protein>
<dbReference type="GO" id="GO:0016887">
    <property type="term" value="F:ATP hydrolysis activity"/>
    <property type="evidence" value="ECO:0007669"/>
    <property type="project" value="InterPro"/>
</dbReference>
<dbReference type="GO" id="GO:0034605">
    <property type="term" value="P:cellular response to heat"/>
    <property type="evidence" value="ECO:0007669"/>
    <property type="project" value="TreeGrafter"/>
</dbReference>
<evidence type="ECO:0000256" key="3">
    <source>
        <dbReference type="PROSITE-ProRule" id="PRU00023"/>
    </source>
</evidence>
<accession>A0AAJ6YH50</accession>
<dbReference type="SUPFAM" id="SSF52540">
    <property type="entry name" value="P-loop containing nucleoside triphosphate hydrolases"/>
    <property type="match status" value="1"/>
</dbReference>
<evidence type="ECO:0000256" key="2">
    <source>
        <dbReference type="ARBA" id="ARBA00022840"/>
    </source>
</evidence>
<dbReference type="PROSITE" id="PS50088">
    <property type="entry name" value="ANK_REPEAT"/>
    <property type="match status" value="2"/>
</dbReference>
<evidence type="ECO:0000259" key="5">
    <source>
        <dbReference type="SMART" id="SM01086"/>
    </source>
</evidence>
<dbReference type="KEGG" id="csol:105362259"/>
<dbReference type="PANTHER" id="PTHR11638:SF93">
    <property type="entry name" value="MITOCHONDRIAL DISAGGREGASE"/>
    <property type="match status" value="1"/>
</dbReference>
<dbReference type="Gene3D" id="1.10.8.60">
    <property type="match status" value="1"/>
</dbReference>
<keyword evidence="6" id="KW-1185">Reference proteome</keyword>
<dbReference type="InterPro" id="IPR002110">
    <property type="entry name" value="Ankyrin_rpt"/>
</dbReference>
<dbReference type="GO" id="GO:0005739">
    <property type="term" value="C:mitochondrion"/>
    <property type="evidence" value="ECO:0007669"/>
    <property type="project" value="TreeGrafter"/>
</dbReference>
<dbReference type="RefSeq" id="XP_011497963.1">
    <property type="nucleotide sequence ID" value="XM_011499661.1"/>
</dbReference>
<dbReference type="SMART" id="SM01086">
    <property type="entry name" value="ClpB_D2-small"/>
    <property type="match status" value="1"/>
</dbReference>
<dbReference type="Gene3D" id="1.25.40.20">
    <property type="entry name" value="Ankyrin repeat-containing domain"/>
    <property type="match status" value="1"/>
</dbReference>
<dbReference type="GeneID" id="105362259"/>
<dbReference type="CDD" id="cd19499">
    <property type="entry name" value="RecA-like_ClpB_Hsp104-like"/>
    <property type="match status" value="1"/>
</dbReference>
<sequence>MSFFFNLRYNYLMKNNKCLQLLINYLLFKNNPKSIYSVQQKKGYSIITQRQKYEKSFIYELVDESSVICSEKCRTNKNFYNNNIFNKLGLVFSALTVTLCQSTNNKLDRRFLLAAHYGNTMDLKTAIDSGVNVNVRHPLGWTALQTAAINGKFEAVKFLIENGADINAGDNFVNIYKTAAEMKIHPTDVLIKREEEFSDRLIARATFKGFTALHYAVLSRNKASVKALLDAGANPTIENEAGHRAVDYAYMDKDIEDMLIMHAIKYDEITKEKEAEERRRFPLEQRLKQYIVGQEGAVSIVASTIRRKENGWIDGEHPLVFLFLGSSGIGKTELAKQLASYIHRNKADSFIRLDMSEYQEKHEVAKLIGAPPGYIGHDDGGQLTKLLKKSPSAVVLFDEVDKAHPDVLTVLLQLFDEGRLTDGKGKTIECKNAIFIMTSNLASEEIAKHGADLREESEQLLIKRLKEKSNEDQEPENIEISRNFKDQVVRPILKSHFRRDEFLGRINEIVYFLPFSRAELLRLVSRELEAWATRAHDRHKIELKWDREVLAILADGYDSHYGARSIKYEVERRVVNQLAAAHERGQIDKGCCVQLKALWHENGSSIGLSVKPAGVKNFVDIVDTEKFIKKVQ</sequence>
<feature type="repeat" description="ANK" evidence="3">
    <location>
        <begin position="139"/>
        <end position="171"/>
    </location>
</feature>
<evidence type="ECO:0000313" key="6">
    <source>
        <dbReference type="Proteomes" id="UP000695007"/>
    </source>
</evidence>
<feature type="repeat" description="ANK" evidence="3">
    <location>
        <begin position="208"/>
        <end position="240"/>
    </location>
</feature>
<evidence type="ECO:0000256" key="1">
    <source>
        <dbReference type="ARBA" id="ARBA00022741"/>
    </source>
</evidence>
<dbReference type="Gene3D" id="3.40.50.300">
    <property type="entry name" value="P-loop containing nucleotide triphosphate hydrolases"/>
    <property type="match status" value="1"/>
</dbReference>
<dbReference type="AlphaFoldDB" id="A0AAJ6YH50"/>
<evidence type="ECO:0000259" key="4">
    <source>
        <dbReference type="SMART" id="SM00382"/>
    </source>
</evidence>